<protein>
    <submittedName>
        <fullName evidence="3">Uncharacterized protein</fullName>
    </submittedName>
</protein>
<reference evidence="3" key="1">
    <citation type="journal article" date="2020" name="Stud. Mycol.">
        <title>101 Dothideomycetes genomes: a test case for predicting lifestyles and emergence of pathogens.</title>
        <authorList>
            <person name="Haridas S."/>
            <person name="Albert R."/>
            <person name="Binder M."/>
            <person name="Bloem J."/>
            <person name="Labutti K."/>
            <person name="Salamov A."/>
            <person name="Andreopoulos B."/>
            <person name="Baker S."/>
            <person name="Barry K."/>
            <person name="Bills G."/>
            <person name="Bluhm B."/>
            <person name="Cannon C."/>
            <person name="Castanera R."/>
            <person name="Culley D."/>
            <person name="Daum C."/>
            <person name="Ezra D."/>
            <person name="Gonzalez J."/>
            <person name="Henrissat B."/>
            <person name="Kuo A."/>
            <person name="Liang C."/>
            <person name="Lipzen A."/>
            <person name="Lutzoni F."/>
            <person name="Magnuson J."/>
            <person name="Mondo S."/>
            <person name="Nolan M."/>
            <person name="Ohm R."/>
            <person name="Pangilinan J."/>
            <person name="Park H.-J."/>
            <person name="Ramirez L."/>
            <person name="Alfaro M."/>
            <person name="Sun H."/>
            <person name="Tritt A."/>
            <person name="Yoshinaga Y."/>
            <person name="Zwiers L.-H."/>
            <person name="Turgeon B."/>
            <person name="Goodwin S."/>
            <person name="Spatafora J."/>
            <person name="Crous P."/>
            <person name="Grigoriev I."/>
        </authorList>
    </citation>
    <scope>NUCLEOTIDE SEQUENCE</scope>
    <source>
        <strain evidence="3">CBS 130266</strain>
    </source>
</reference>
<comment type="caution">
    <text evidence="3">The sequence shown here is derived from an EMBL/GenBank/DDBJ whole genome shotgun (WGS) entry which is preliminary data.</text>
</comment>
<accession>A0A9P4NF20</accession>
<dbReference type="AlphaFoldDB" id="A0A9P4NF20"/>
<feature type="compositionally biased region" description="Basic residues" evidence="1">
    <location>
        <begin position="1"/>
        <end position="10"/>
    </location>
</feature>
<evidence type="ECO:0000313" key="3">
    <source>
        <dbReference type="EMBL" id="KAF2418458.1"/>
    </source>
</evidence>
<feature type="region of interest" description="Disordered" evidence="1">
    <location>
        <begin position="1"/>
        <end position="23"/>
    </location>
</feature>
<keyword evidence="4" id="KW-1185">Reference proteome</keyword>
<keyword evidence="2" id="KW-1133">Transmembrane helix</keyword>
<dbReference type="Proteomes" id="UP000800235">
    <property type="component" value="Unassembled WGS sequence"/>
</dbReference>
<feature type="transmembrane region" description="Helical" evidence="2">
    <location>
        <begin position="59"/>
        <end position="79"/>
    </location>
</feature>
<keyword evidence="2" id="KW-0812">Transmembrane</keyword>
<evidence type="ECO:0000256" key="2">
    <source>
        <dbReference type="SAM" id="Phobius"/>
    </source>
</evidence>
<feature type="non-terminal residue" evidence="3">
    <location>
        <position position="311"/>
    </location>
</feature>
<gene>
    <name evidence="3" type="ORF">EJ08DRAFT_654297</name>
</gene>
<dbReference type="EMBL" id="MU007128">
    <property type="protein sequence ID" value="KAF2418458.1"/>
    <property type="molecule type" value="Genomic_DNA"/>
</dbReference>
<evidence type="ECO:0000256" key="1">
    <source>
        <dbReference type="SAM" id="MobiDB-lite"/>
    </source>
</evidence>
<dbReference type="OrthoDB" id="5421757at2759"/>
<organism evidence="3 4">
    <name type="scientific">Tothia fuscella</name>
    <dbReference type="NCBI Taxonomy" id="1048955"/>
    <lineage>
        <taxon>Eukaryota</taxon>
        <taxon>Fungi</taxon>
        <taxon>Dikarya</taxon>
        <taxon>Ascomycota</taxon>
        <taxon>Pezizomycotina</taxon>
        <taxon>Dothideomycetes</taxon>
        <taxon>Pleosporomycetidae</taxon>
        <taxon>Venturiales</taxon>
        <taxon>Cylindrosympodiaceae</taxon>
        <taxon>Tothia</taxon>
    </lineage>
</organism>
<keyword evidence="2" id="KW-0472">Membrane</keyword>
<evidence type="ECO:0000313" key="4">
    <source>
        <dbReference type="Proteomes" id="UP000800235"/>
    </source>
</evidence>
<proteinExistence type="predicted"/>
<sequence length="311" mass="35902">MTKQTNKRPTKAIQNQTLPSPPPFTPAPENLTPFLAALSKSSVYITHIDRTPQSLKKQVFAVPVLLNLAFLILLSWRAWVIIPHYFRMAVSTLGYQQNETTINISTLSTGQLVWTIFRRALTFGIDYFLITIIWKWPISFFFETPHNPVSWRWNIGFRNEEVIVRVSRNWDGADLVSGNKKGGQSPFFKTRILPALEMGFMLKTGYVMMDGSWDLDFGMMVQGAGLIDKQTLGLDDLDRKVFVWQPVGTADEGQWLIWDEKYYGKEKDVGPEEPEHEGTAENRQKIMQIQEKLIEMGKEALFYKWVELIQY</sequence>
<name>A0A9P4NF20_9PEZI</name>